<dbReference type="GO" id="GO:0008270">
    <property type="term" value="F:zinc ion binding"/>
    <property type="evidence" value="ECO:0007669"/>
    <property type="project" value="UniProtKB-UniRule"/>
</dbReference>
<dbReference type="EMBL" id="RQEY01000001">
    <property type="protein sequence ID" value="TGK44655.1"/>
    <property type="molecule type" value="Genomic_DNA"/>
</dbReference>
<name>A0A4R9HCT9_9LEPT</name>
<dbReference type="AlphaFoldDB" id="A0A4R9HCT9"/>
<evidence type="ECO:0000313" key="12">
    <source>
        <dbReference type="Proteomes" id="UP000298097"/>
    </source>
</evidence>
<gene>
    <name evidence="11" type="ORF">EHO65_01035</name>
</gene>
<dbReference type="Proteomes" id="UP000298097">
    <property type="component" value="Unassembled WGS sequence"/>
</dbReference>
<keyword evidence="2 9" id="KW-0645">Protease</keyword>
<comment type="catalytic activity">
    <reaction evidence="1 9 10">
        <text>D-alanyl-D-alanine + H2O = 2 D-alanine</text>
        <dbReference type="Rhea" id="RHEA:20661"/>
        <dbReference type="ChEBI" id="CHEBI:15377"/>
        <dbReference type="ChEBI" id="CHEBI:57416"/>
        <dbReference type="ChEBI" id="CHEBI:57822"/>
        <dbReference type="EC" id="3.4.13.22"/>
    </reaction>
</comment>
<dbReference type="GO" id="GO:0006508">
    <property type="term" value="P:proteolysis"/>
    <property type="evidence" value="ECO:0007669"/>
    <property type="project" value="UniProtKB-KW"/>
</dbReference>
<accession>A0A4R9HCT9</accession>
<comment type="function">
    <text evidence="9 10">Catalyzes hydrolysis of the D-alanyl-D-alanine dipeptide.</text>
</comment>
<keyword evidence="6 9" id="KW-0224">Dipeptidase</keyword>
<dbReference type="RefSeq" id="WP_135772395.1">
    <property type="nucleotide sequence ID" value="NZ_RQEY01000001.1"/>
</dbReference>
<keyword evidence="12" id="KW-1185">Reference proteome</keyword>
<comment type="similarity">
    <text evidence="9 10">Belongs to the peptidase M15D family.</text>
</comment>
<protein>
    <recommendedName>
        <fullName evidence="9 10">D-alanyl-D-alanine dipeptidase</fullName>
        <shortName evidence="9 10">D-Ala-D-Ala dipeptidase</shortName>
        <ecNumber evidence="9 10">3.4.13.22</ecNumber>
    </recommendedName>
</protein>
<dbReference type="SUPFAM" id="SSF55166">
    <property type="entry name" value="Hedgehog/DD-peptidase"/>
    <property type="match status" value="1"/>
</dbReference>
<dbReference type="EC" id="3.4.13.22" evidence="9 10"/>
<dbReference type="PANTHER" id="PTHR43126">
    <property type="entry name" value="D-ALANYL-D-ALANINE DIPEPTIDASE"/>
    <property type="match status" value="1"/>
</dbReference>
<dbReference type="InterPro" id="IPR009045">
    <property type="entry name" value="Zn_M74/Hedgehog-like"/>
</dbReference>
<feature type="binding site" evidence="9">
    <location>
        <position position="140"/>
    </location>
    <ligand>
        <name>Zn(2+)</name>
        <dbReference type="ChEBI" id="CHEBI:29105"/>
        <note>catalytic</note>
    </ligand>
</feature>
<evidence type="ECO:0000256" key="6">
    <source>
        <dbReference type="ARBA" id="ARBA00022997"/>
    </source>
</evidence>
<evidence type="ECO:0000256" key="8">
    <source>
        <dbReference type="ARBA" id="ARBA00023316"/>
    </source>
</evidence>
<organism evidence="11 12">
    <name type="scientific">Leptospira andrefontaineae</name>
    <dbReference type="NCBI Taxonomy" id="2484976"/>
    <lineage>
        <taxon>Bacteria</taxon>
        <taxon>Pseudomonadati</taxon>
        <taxon>Spirochaetota</taxon>
        <taxon>Spirochaetia</taxon>
        <taxon>Leptospirales</taxon>
        <taxon>Leptospiraceae</taxon>
        <taxon>Leptospira</taxon>
    </lineage>
</organism>
<dbReference type="Pfam" id="PF01427">
    <property type="entry name" value="Peptidase_M15"/>
    <property type="match status" value="1"/>
</dbReference>
<evidence type="ECO:0000256" key="9">
    <source>
        <dbReference type="HAMAP-Rule" id="MF_01924"/>
    </source>
</evidence>
<dbReference type="OrthoDB" id="9801430at2"/>
<evidence type="ECO:0000256" key="10">
    <source>
        <dbReference type="PIRNR" id="PIRNR026671"/>
    </source>
</evidence>
<keyword evidence="3 9" id="KW-0479">Metal-binding</keyword>
<sequence>MRVRNSLGPIFLLLTFFYCQKSPVPKFEESPVVSLTIENGLVNVKDIDPNIEIDLRYSTPENFTGSIIYPFKTCLLRKETAEKLKAANSEFQTYGYRIKIWDGYRPPYAQKILWEKVPNPRYVGNPTKGGSVHNRGGAVDLTLIDSEGKELEMPSPYDEFTYKASPFRKDLDPTVSKNLEVLVRVLTKHGFKQISSEWWHYNDGDAKVYPLVEVDPKLWEK</sequence>
<keyword evidence="4 9" id="KW-0378">Hydrolase</keyword>
<dbReference type="PIRSF" id="PIRSF026671">
    <property type="entry name" value="AA_dipeptidase"/>
    <property type="match status" value="1"/>
</dbReference>
<feature type="binding site" evidence="9">
    <location>
        <position position="200"/>
    </location>
    <ligand>
        <name>Zn(2+)</name>
        <dbReference type="ChEBI" id="CHEBI:29105"/>
        <note>catalytic</note>
    </ligand>
</feature>
<reference evidence="11" key="1">
    <citation type="journal article" date="2019" name="PLoS Negl. Trop. Dis.">
        <title>Revisiting the worldwide diversity of Leptospira species in the environment.</title>
        <authorList>
            <person name="Vincent A.T."/>
            <person name="Schiettekatte O."/>
            <person name="Bourhy P."/>
            <person name="Veyrier F.J."/>
            <person name="Picardeau M."/>
        </authorList>
    </citation>
    <scope>NUCLEOTIDE SEQUENCE [LARGE SCALE GENOMIC DNA]</scope>
    <source>
        <strain evidence="11">201800301</strain>
    </source>
</reference>
<evidence type="ECO:0000256" key="5">
    <source>
        <dbReference type="ARBA" id="ARBA00022833"/>
    </source>
</evidence>
<dbReference type="InterPro" id="IPR000755">
    <property type="entry name" value="A_A_dipeptidase"/>
</dbReference>
<dbReference type="CDD" id="cd14840">
    <property type="entry name" value="D-Ala-D-Ala_dipeptidase_Aad"/>
    <property type="match status" value="1"/>
</dbReference>
<dbReference type="Gene3D" id="3.30.1380.10">
    <property type="match status" value="1"/>
</dbReference>
<keyword evidence="7 9" id="KW-0482">Metalloprotease</keyword>
<comment type="cofactor">
    <cofactor evidence="9">
        <name>Zn(2+)</name>
        <dbReference type="ChEBI" id="CHEBI:29105"/>
    </cofactor>
    <text evidence="9">Binds 1 zinc ion per subunit.</text>
</comment>
<keyword evidence="5 9" id="KW-0862">Zinc</keyword>
<keyword evidence="8 10" id="KW-0961">Cell wall biogenesis/degradation</keyword>
<evidence type="ECO:0000256" key="3">
    <source>
        <dbReference type="ARBA" id="ARBA00022723"/>
    </source>
</evidence>
<evidence type="ECO:0000256" key="1">
    <source>
        <dbReference type="ARBA" id="ARBA00001362"/>
    </source>
</evidence>
<feature type="active site" description="Proton donor/acceptor" evidence="9">
    <location>
        <position position="197"/>
    </location>
</feature>
<dbReference type="HAMAP" id="MF_01924">
    <property type="entry name" value="A_A_dipeptidase"/>
    <property type="match status" value="1"/>
</dbReference>
<dbReference type="PANTHER" id="PTHR43126:SF1">
    <property type="entry name" value="D-ALANYL-D-ALANINE DIPEPTIDASE"/>
    <property type="match status" value="1"/>
</dbReference>
<dbReference type="GO" id="GO:0008237">
    <property type="term" value="F:metallopeptidase activity"/>
    <property type="evidence" value="ECO:0007669"/>
    <property type="project" value="UniProtKB-KW"/>
</dbReference>
<proteinExistence type="inferred from homology"/>
<dbReference type="GO" id="GO:0071555">
    <property type="term" value="P:cell wall organization"/>
    <property type="evidence" value="ECO:0007669"/>
    <property type="project" value="UniProtKB-KW"/>
</dbReference>
<evidence type="ECO:0000256" key="4">
    <source>
        <dbReference type="ARBA" id="ARBA00022801"/>
    </source>
</evidence>
<feature type="site" description="Transition state stabilizer" evidence="9">
    <location>
        <position position="105"/>
    </location>
</feature>
<comment type="caution">
    <text evidence="11">The sequence shown here is derived from an EMBL/GenBank/DDBJ whole genome shotgun (WGS) entry which is preliminary data.</text>
</comment>
<evidence type="ECO:0000256" key="2">
    <source>
        <dbReference type="ARBA" id="ARBA00022670"/>
    </source>
</evidence>
<dbReference type="GO" id="GO:0160237">
    <property type="term" value="F:D-Ala-D-Ala dipeptidase activity"/>
    <property type="evidence" value="ECO:0007669"/>
    <property type="project" value="UniProtKB-EC"/>
</dbReference>
<evidence type="ECO:0000256" key="7">
    <source>
        <dbReference type="ARBA" id="ARBA00023049"/>
    </source>
</evidence>
<feature type="binding site" evidence="9">
    <location>
        <position position="133"/>
    </location>
    <ligand>
        <name>Zn(2+)</name>
        <dbReference type="ChEBI" id="CHEBI:29105"/>
        <note>catalytic</note>
    </ligand>
</feature>
<evidence type="ECO:0000313" key="11">
    <source>
        <dbReference type="EMBL" id="TGK44655.1"/>
    </source>
</evidence>